<dbReference type="EMBL" id="DRUB01000147">
    <property type="protein sequence ID" value="HHR96679.1"/>
    <property type="molecule type" value="Genomic_DNA"/>
</dbReference>
<evidence type="ECO:0008006" key="2">
    <source>
        <dbReference type="Google" id="ProtNLM"/>
    </source>
</evidence>
<proteinExistence type="predicted"/>
<accession>A0A7C5Z194</accession>
<gene>
    <name evidence="1" type="ORF">ENL47_07755</name>
</gene>
<reference evidence="1" key="1">
    <citation type="journal article" date="2020" name="mSystems">
        <title>Genome- and Community-Level Interaction Insights into Carbon Utilization and Element Cycling Functions of Hydrothermarchaeota in Hydrothermal Sediment.</title>
        <authorList>
            <person name="Zhou Z."/>
            <person name="Liu Y."/>
            <person name="Xu W."/>
            <person name="Pan J."/>
            <person name="Luo Z.H."/>
            <person name="Li M."/>
        </authorList>
    </citation>
    <scope>NUCLEOTIDE SEQUENCE [LARGE SCALE GENOMIC DNA]</scope>
    <source>
        <strain evidence="1">SpSt-1</strain>
    </source>
</reference>
<evidence type="ECO:0000313" key="1">
    <source>
        <dbReference type="EMBL" id="HHR96679.1"/>
    </source>
</evidence>
<name>A0A7C5Z194_9CREN</name>
<dbReference type="InterPro" id="IPR011009">
    <property type="entry name" value="Kinase-like_dom_sf"/>
</dbReference>
<organism evidence="1">
    <name type="scientific">Ignisphaera aggregans</name>
    <dbReference type="NCBI Taxonomy" id="334771"/>
    <lineage>
        <taxon>Archaea</taxon>
        <taxon>Thermoproteota</taxon>
        <taxon>Thermoprotei</taxon>
        <taxon>Desulfurococcales</taxon>
        <taxon>Desulfurococcaceae</taxon>
        <taxon>Ignisphaera</taxon>
    </lineage>
</organism>
<dbReference type="SUPFAM" id="SSF56112">
    <property type="entry name" value="Protein kinase-like (PK-like)"/>
    <property type="match status" value="1"/>
</dbReference>
<sequence>MLCHSYELSEIPFDIYHKIVCYPNKERLSCLYRIENIKNIGVDKLYSFGKVQIDKYNIIGKGHAAIVVLAKHRVYGIVALKIRRIDSKRTSLEYEAKLLETAYHCGYTPKLYLYTDDFIVREYIDGLTIKEFLDMVYSRENVIELIKHLLLAAYSLDRLGIDIHELSRPYKQVILLCGDPKKPFFIDLESGGYSLRPSNVTRIVNFVIAEGIKRKNIIGDVIKLDDDRIQLLFKLIKIYKNLPPDSKSDLFNRILDVLGVS</sequence>
<dbReference type="AlphaFoldDB" id="A0A7C5Z194"/>
<comment type="caution">
    <text evidence="1">The sequence shown here is derived from an EMBL/GenBank/DDBJ whole genome shotgun (WGS) entry which is preliminary data.</text>
</comment>
<protein>
    <recommendedName>
        <fullName evidence="2">Serine/threonine protein kinase</fullName>
    </recommendedName>
</protein>